<keyword evidence="2" id="KW-0689">Ribosomal protein</keyword>
<dbReference type="GO" id="GO:0003735">
    <property type="term" value="F:structural constituent of ribosome"/>
    <property type="evidence" value="ECO:0007669"/>
    <property type="project" value="TreeGrafter"/>
</dbReference>
<evidence type="ECO:0000259" key="5">
    <source>
        <dbReference type="PROSITE" id="PS50126"/>
    </source>
</evidence>
<dbReference type="InterPro" id="IPR035104">
    <property type="entry name" value="Ribosomal_protein_S1-like"/>
</dbReference>
<comment type="caution">
    <text evidence="6">The sequence shown here is derived from an EMBL/GenBank/DDBJ whole genome shotgun (WGS) entry which is preliminary data.</text>
</comment>
<dbReference type="GO" id="GO:0006412">
    <property type="term" value="P:translation"/>
    <property type="evidence" value="ECO:0007669"/>
    <property type="project" value="TreeGrafter"/>
</dbReference>
<accession>B6FW94</accession>
<dbReference type="Pfam" id="PF00575">
    <property type="entry name" value="S1"/>
    <property type="match status" value="4"/>
</dbReference>
<dbReference type="GO" id="GO:0003729">
    <property type="term" value="F:mRNA binding"/>
    <property type="evidence" value="ECO:0007669"/>
    <property type="project" value="TreeGrafter"/>
</dbReference>
<sequence>MAELTMQEMLDLQDQEMKKIQIGATITGKVTSIDNEEIKLELEDCAGFEGVVPVSELNLEKGKYADEAYKVGDEITGVITNVRQKDTTVTISKLKADSKLDYAELKEALENHTILTLVGTKAIDRGIFATYKTQELFIPISQLDTKFVQDTKNYVGKSLEVYVKELDARRNRAVASRREVLQERLDKERAERNARIKAEREAERARIREEKAAERARVKAEKEAMFDALEVGQKKEGKVTKIMQYGAFVDIGGIEGLVHRNNLSWDRVENVEDFVTEGQEVEVYVLNIDQENRKFGLALKDINNDPWKIASEEISVGDIINVEVLRIIESGAFVKVRESVEAYLPISELSEDRVLKVQNVVNEGDEIKVKVIEFSYKNRRMKVSKVEAEREPEEDISEYLEVEDSLGSLGELFKDKFKDLDVE</sequence>
<reference evidence="6 7" key="1">
    <citation type="submission" date="2008-09" db="EMBL/GenBank/DDBJ databases">
        <authorList>
            <person name="Fulton L."/>
            <person name="Clifton S."/>
            <person name="Fulton B."/>
            <person name="Xu J."/>
            <person name="Minx P."/>
            <person name="Pepin K.H."/>
            <person name="Johnson M."/>
            <person name="Thiruvilangam P."/>
            <person name="Bhonagiri V."/>
            <person name="Nash W.E."/>
            <person name="Mardis E.R."/>
            <person name="Wilson R.K."/>
        </authorList>
    </citation>
    <scope>NUCLEOTIDE SEQUENCE [LARGE SCALE GENOMIC DNA]</scope>
    <source>
        <strain evidence="6 7">DSM 13275</strain>
    </source>
</reference>
<dbReference type="CDD" id="cd00164">
    <property type="entry name" value="S1_like"/>
    <property type="match status" value="1"/>
</dbReference>
<dbReference type="EMBL" id="ABWP01000006">
    <property type="protein sequence ID" value="EEA86221.1"/>
    <property type="molecule type" value="Genomic_DNA"/>
</dbReference>
<dbReference type="InterPro" id="IPR012340">
    <property type="entry name" value="NA-bd_OB-fold"/>
</dbReference>
<dbReference type="OrthoDB" id="9804077at2"/>
<dbReference type="PANTHER" id="PTHR10724:SF7">
    <property type="entry name" value="SMALL RIBOSOMAL SUBUNIT PROTEIN BS1C"/>
    <property type="match status" value="1"/>
</dbReference>
<keyword evidence="3" id="KW-0687">Ribonucleoprotein</keyword>
<dbReference type="STRING" id="500633.CLOHIR_00143"/>
<dbReference type="InterPro" id="IPR003029">
    <property type="entry name" value="S1_domain"/>
</dbReference>
<name>B6FW94_PEPHT</name>
<feature type="domain" description="S1 motif" evidence="5">
    <location>
        <begin position="317"/>
        <end position="386"/>
    </location>
</feature>
<reference evidence="6 7" key="2">
    <citation type="submission" date="2008-10" db="EMBL/GenBank/DDBJ databases">
        <title>Draft genome sequence of Clostridium hiranonis (DSM 13275).</title>
        <authorList>
            <person name="Sudarsanam P."/>
            <person name="Ley R."/>
            <person name="Guruge J."/>
            <person name="Turnbaugh P.J."/>
            <person name="Mahowald M."/>
            <person name="Liep D."/>
            <person name="Gordon J."/>
        </authorList>
    </citation>
    <scope>NUCLEOTIDE SEQUENCE [LARGE SCALE GENOMIC DNA]</scope>
    <source>
        <strain evidence="6 7">DSM 13275</strain>
    </source>
</reference>
<evidence type="ECO:0000256" key="3">
    <source>
        <dbReference type="ARBA" id="ARBA00023274"/>
    </source>
</evidence>
<dbReference type="PROSITE" id="PS50126">
    <property type="entry name" value="S1"/>
    <property type="match status" value="4"/>
</dbReference>
<dbReference type="PANTHER" id="PTHR10724">
    <property type="entry name" value="30S RIBOSOMAL PROTEIN S1"/>
    <property type="match status" value="1"/>
</dbReference>
<evidence type="ECO:0000313" key="7">
    <source>
        <dbReference type="Proteomes" id="UP000003178"/>
    </source>
</evidence>
<evidence type="ECO:0000256" key="4">
    <source>
        <dbReference type="SAM" id="Coils"/>
    </source>
</evidence>
<feature type="coiled-coil region" evidence="4">
    <location>
        <begin position="171"/>
        <end position="224"/>
    </location>
</feature>
<evidence type="ECO:0000256" key="2">
    <source>
        <dbReference type="ARBA" id="ARBA00022980"/>
    </source>
</evidence>
<keyword evidence="7" id="KW-1185">Reference proteome</keyword>
<dbReference type="InterPro" id="IPR050437">
    <property type="entry name" value="Ribos_protein_bS1-like"/>
</dbReference>
<dbReference type="RefSeq" id="WP_006439061.1">
    <property type="nucleotide sequence ID" value="NZ_DS995355.1"/>
</dbReference>
<dbReference type="Gene3D" id="2.40.50.140">
    <property type="entry name" value="Nucleic acid-binding proteins"/>
    <property type="match status" value="3"/>
</dbReference>
<evidence type="ECO:0000313" key="6">
    <source>
        <dbReference type="EMBL" id="EEA86221.1"/>
    </source>
</evidence>
<proteinExistence type="inferred from homology"/>
<dbReference type="AlphaFoldDB" id="B6FW94"/>
<protein>
    <submittedName>
        <fullName evidence="6">S1 RNA binding domain protein</fullName>
    </submittedName>
</protein>
<feature type="domain" description="S1 motif" evidence="5">
    <location>
        <begin position="106"/>
        <end position="178"/>
    </location>
</feature>
<organism evidence="6 7">
    <name type="scientific">Peptacetobacter hiranonis (strain DSM 13275 / JCM 10541 / KCTC 15199 / TO-931)</name>
    <name type="common">Clostridium hiranonis</name>
    <dbReference type="NCBI Taxonomy" id="500633"/>
    <lineage>
        <taxon>Bacteria</taxon>
        <taxon>Bacillati</taxon>
        <taxon>Bacillota</taxon>
        <taxon>Clostridia</taxon>
        <taxon>Peptostreptococcales</taxon>
        <taxon>Peptostreptococcaceae</taxon>
        <taxon>Peptacetobacter</taxon>
    </lineage>
</organism>
<dbReference type="Proteomes" id="UP000003178">
    <property type="component" value="Unassembled WGS sequence"/>
</dbReference>
<dbReference type="SMART" id="SM00316">
    <property type="entry name" value="S1"/>
    <property type="match status" value="4"/>
</dbReference>
<comment type="similarity">
    <text evidence="1">Belongs to the bacterial ribosomal protein bS1 family.</text>
</comment>
<evidence type="ECO:0000256" key="1">
    <source>
        <dbReference type="ARBA" id="ARBA00006767"/>
    </source>
</evidence>
<gene>
    <name evidence="6" type="ORF">CLOHIR_00143</name>
</gene>
<dbReference type="SUPFAM" id="SSF50249">
    <property type="entry name" value="Nucleic acid-binding proteins"/>
    <property type="match status" value="4"/>
</dbReference>
<feature type="domain" description="S1 motif" evidence="5">
    <location>
        <begin position="232"/>
        <end position="300"/>
    </location>
</feature>
<dbReference type="HOGENOM" id="CLU_015805_4_5_9"/>
<dbReference type="PRINTS" id="PR00681">
    <property type="entry name" value="RIBOSOMALS1"/>
</dbReference>
<feature type="domain" description="S1 motif" evidence="5">
    <location>
        <begin position="23"/>
        <end position="94"/>
    </location>
</feature>
<dbReference type="eggNOG" id="COG0539">
    <property type="taxonomic scope" value="Bacteria"/>
</dbReference>
<keyword evidence="4" id="KW-0175">Coiled coil</keyword>